<keyword evidence="3" id="KW-0540">Nuclease</keyword>
<dbReference type="SUPFAM" id="SSF56219">
    <property type="entry name" value="DNase I-like"/>
    <property type="match status" value="1"/>
</dbReference>
<dbReference type="PANTHER" id="PTHR42834:SF1">
    <property type="entry name" value="ENDONUCLEASE_EXONUCLEASE_PHOSPHATASE FAMILY PROTEIN (AFU_ORTHOLOGUE AFUA_3G09210)"/>
    <property type="match status" value="1"/>
</dbReference>
<dbReference type="Pfam" id="PF03372">
    <property type="entry name" value="Exo_endo_phos"/>
    <property type="match status" value="1"/>
</dbReference>
<accession>A0A066RT88</accession>
<dbReference type="AlphaFoldDB" id="A0A066RT88"/>
<gene>
    <name evidence="3" type="ORF">EA58_15895</name>
</gene>
<dbReference type="NCBIfam" id="NF033681">
    <property type="entry name" value="ExeM_NucH_DNase"/>
    <property type="match status" value="1"/>
</dbReference>
<dbReference type="OrthoDB" id="9800417at2"/>
<dbReference type="Proteomes" id="UP000027192">
    <property type="component" value="Unassembled WGS sequence"/>
</dbReference>
<keyword evidence="3" id="KW-0378">Hydrolase</keyword>
<feature type="chain" id="PRO_5001629700" evidence="1">
    <location>
        <begin position="23"/>
        <end position="782"/>
    </location>
</feature>
<dbReference type="RefSeq" id="WP_036754590.1">
    <property type="nucleotide sequence ID" value="NZ_JAGSGC010000013.1"/>
</dbReference>
<evidence type="ECO:0000313" key="3">
    <source>
        <dbReference type="EMBL" id="KDM90593.1"/>
    </source>
</evidence>
<evidence type="ECO:0000259" key="2">
    <source>
        <dbReference type="Pfam" id="PF03372"/>
    </source>
</evidence>
<feature type="signal peptide" evidence="1">
    <location>
        <begin position="1"/>
        <end position="22"/>
    </location>
</feature>
<dbReference type="STRING" id="1654360.EA58_15895"/>
<keyword evidence="4" id="KW-1185">Reference proteome</keyword>
<dbReference type="CDD" id="cd04486">
    <property type="entry name" value="YhcR_OBF_like"/>
    <property type="match status" value="1"/>
</dbReference>
<organism evidence="3 4">
    <name type="scientific">Photobacterium galatheae</name>
    <dbReference type="NCBI Taxonomy" id="1654360"/>
    <lineage>
        <taxon>Bacteria</taxon>
        <taxon>Pseudomonadati</taxon>
        <taxon>Pseudomonadota</taxon>
        <taxon>Gammaproteobacteria</taxon>
        <taxon>Vibrionales</taxon>
        <taxon>Vibrionaceae</taxon>
        <taxon>Photobacterium</taxon>
    </lineage>
</organism>
<dbReference type="InterPro" id="IPR005135">
    <property type="entry name" value="Endo/exonuclease/phosphatase"/>
</dbReference>
<name>A0A066RT88_9GAMM</name>
<proteinExistence type="predicted"/>
<sequence length="782" mass="84997">MLRTQLLPLVAAMGLIPAHAMADTFSCDTQTLTPIYDIQGDGLKSPMVPDGQYTSKDAYYVRGVVTATTKSLYKGFFLQDAEGDGNPDTSDGIFVYTGNKVAADVAPGMTVCLKAKVKEHYDLTQLLAEQGHIVVEGQAAQPAPVAISLNDGEDLADAMERYEGMQVRLNADSALKVTRNFGFDYDSYRNNMVLSHGAPLVKPTQLHHAGSEAAKALAEQNSRNQLFIDTDAKAPNGVIPYFPGLDAEQGYIRVGDTVVNLEGVIGYSYGEYRLIPTNTVVAADFIHADDRTTAPQEVPESQLKVASFNVLNFFTSDSDIGGPLNARCKDQADADAAKGCNRGAKSLADFQLQRTKIVNALTAMNADIVGIMEMENNGFGSDGALANLVSTLNEQFSDPADHYSYITIQEADLNNGQFLGTDAIMVAMIYRPAKVEPAKAAQVIRMPKQQLTGTNPQGEAKELEVFQRDSLMQSFLVKGVQGAKPLTVVVNHLKSKGSGCYEDWVNGEYDSDPADLQGHCNAFRVSAAMVLSDTLKDVEGDLLVLGDMNAYAQEDPIRVLTDYDPATAARKIMSASGTSVAGKVLHEQGVEAGKGAGLVNLATKGHDELAYSYSYDGELGSLDHALASPSLADKVAGIEEWHINSVENSLFEYSGKYSGDLAKSEGPYSASDHDPVVLSLRYPQPGNRGFQLTFKNKSFHPVYPVFNHWYWDSTQFWLMPGQQRRYREDNLFLNHVGIRAGDAVNLSVLAYGVFEIPCTYAPLRLTGRLKAVYNGESCRMKH</sequence>
<keyword evidence="1" id="KW-0732">Signal</keyword>
<keyword evidence="3" id="KW-0255">Endonuclease</keyword>
<evidence type="ECO:0000313" key="4">
    <source>
        <dbReference type="Proteomes" id="UP000027192"/>
    </source>
</evidence>
<dbReference type="GO" id="GO:0004519">
    <property type="term" value="F:endonuclease activity"/>
    <property type="evidence" value="ECO:0007669"/>
    <property type="project" value="UniProtKB-KW"/>
</dbReference>
<dbReference type="InterPro" id="IPR047971">
    <property type="entry name" value="ExeM-like"/>
</dbReference>
<feature type="domain" description="Endonuclease/exonuclease/phosphatase" evidence="2">
    <location>
        <begin position="307"/>
        <end position="673"/>
    </location>
</feature>
<comment type="caution">
    <text evidence="3">The sequence shown here is derived from an EMBL/GenBank/DDBJ whole genome shotgun (WGS) entry which is preliminary data.</text>
</comment>
<protein>
    <submittedName>
        <fullName evidence="3">Endonuclease</fullName>
    </submittedName>
</protein>
<evidence type="ECO:0000256" key="1">
    <source>
        <dbReference type="SAM" id="SignalP"/>
    </source>
</evidence>
<dbReference type="PANTHER" id="PTHR42834">
    <property type="entry name" value="ENDONUCLEASE/EXONUCLEASE/PHOSPHATASE FAMILY PROTEIN (AFU_ORTHOLOGUE AFUA_3G09210)"/>
    <property type="match status" value="1"/>
</dbReference>
<reference evidence="3 4" key="1">
    <citation type="submission" date="2014-04" db="EMBL/GenBank/DDBJ databases">
        <title>Draft genome sequence of Photobacterium halotolerans S2753: a solonamide, ngercheumicin and holomycin producer.</title>
        <authorList>
            <person name="Machado H.R."/>
            <person name="Gram L."/>
        </authorList>
    </citation>
    <scope>NUCLEOTIDE SEQUENCE [LARGE SCALE GENOMIC DNA]</scope>
    <source>
        <strain evidence="3 4">S2753</strain>
    </source>
</reference>
<dbReference type="InterPro" id="IPR036691">
    <property type="entry name" value="Endo/exonu/phosph_ase_sf"/>
</dbReference>
<dbReference type="Gene3D" id="3.60.10.10">
    <property type="entry name" value="Endonuclease/exonuclease/phosphatase"/>
    <property type="match status" value="1"/>
</dbReference>
<dbReference type="EMBL" id="JMIB01000030">
    <property type="protein sequence ID" value="KDM90593.1"/>
    <property type="molecule type" value="Genomic_DNA"/>
</dbReference>